<dbReference type="AlphaFoldDB" id="K1N1I9"/>
<dbReference type="PATRIC" id="fig|883092.3.peg.2404"/>
<evidence type="ECO:0000313" key="1">
    <source>
        <dbReference type="EMBL" id="EKB62199.1"/>
    </source>
</evidence>
<accession>K1N1I9</accession>
<evidence type="ECO:0000313" key="2">
    <source>
        <dbReference type="Proteomes" id="UP000004722"/>
    </source>
</evidence>
<dbReference type="HOGENOM" id="CLU_1822871_0_0_9"/>
<dbReference type="Proteomes" id="UP000004722">
    <property type="component" value="Unassembled WGS sequence"/>
</dbReference>
<comment type="caution">
    <text evidence="1">The sequence shown here is derived from an EMBL/GenBank/DDBJ whole genome shotgun (WGS) entry which is preliminary data.</text>
</comment>
<dbReference type="RefSeq" id="WP_005729911.1">
    <property type="nucleotide sequence ID" value="NZ_JH932275.1"/>
</dbReference>
<gene>
    <name evidence="1" type="ORF">HMPREF9249_02422</name>
</gene>
<dbReference type="EMBL" id="AGZG01000115">
    <property type="protein sequence ID" value="EKB62199.1"/>
    <property type="molecule type" value="Genomic_DNA"/>
</dbReference>
<sequence length="141" mass="16400">MNEDVVIIAVSPDGVEQIRITFSKQSFRNLQQVVASILGATLRQDEDDSILLRLPNTYPRKQRNNLAKFLLHPEREGTLNDDEVSSLRDALNYKLTNEPKIVQSILNKQNQYYATLTPTKWEQFLDFLNASWMNKLNWSFL</sequence>
<name>K1N1I9_9LACO</name>
<organism evidence="1 2">
    <name type="scientific">Lactobacillus crispatus FB077-07</name>
    <dbReference type="NCBI Taxonomy" id="883092"/>
    <lineage>
        <taxon>Bacteria</taxon>
        <taxon>Bacillati</taxon>
        <taxon>Bacillota</taxon>
        <taxon>Bacilli</taxon>
        <taxon>Lactobacillales</taxon>
        <taxon>Lactobacillaceae</taxon>
        <taxon>Lactobacillus</taxon>
    </lineage>
</organism>
<proteinExistence type="predicted"/>
<protein>
    <submittedName>
        <fullName evidence="1">Uncharacterized protein</fullName>
    </submittedName>
</protein>
<reference evidence="1 2" key="1">
    <citation type="submission" date="2012-07" db="EMBL/GenBank/DDBJ databases">
        <title>The Genome Sequence of Lactobacillus crispatus FB077-07.</title>
        <authorList>
            <consortium name="The Broad Institute Genome Sequencing Platform"/>
            <person name="Earl A."/>
            <person name="Ward D."/>
            <person name="Feldgarden M."/>
            <person name="Gevers D."/>
            <person name="Saerens B."/>
            <person name="Vaneechoutte M."/>
            <person name="Walker B."/>
            <person name="Young S.K."/>
            <person name="Zeng Q."/>
            <person name="Gargeya S."/>
            <person name="Fitzgerald M."/>
            <person name="Haas B."/>
            <person name="Abouelleil A."/>
            <person name="Alvarado L."/>
            <person name="Arachchi H.M."/>
            <person name="Berlin A.M."/>
            <person name="Chapman S.B."/>
            <person name="Goldberg J."/>
            <person name="Griggs A."/>
            <person name="Gujja S."/>
            <person name="Hansen M."/>
            <person name="Howarth C."/>
            <person name="Imamovic A."/>
            <person name="Larimer J."/>
            <person name="McCowen C."/>
            <person name="Montmayeur A."/>
            <person name="Murphy C."/>
            <person name="Neiman D."/>
            <person name="Pearson M."/>
            <person name="Priest M."/>
            <person name="Roberts A."/>
            <person name="Saif S."/>
            <person name="Shea T."/>
            <person name="Sisk P."/>
            <person name="Sykes S."/>
            <person name="Wortman J."/>
            <person name="Nusbaum C."/>
            <person name="Birren B."/>
        </authorList>
    </citation>
    <scope>NUCLEOTIDE SEQUENCE [LARGE SCALE GENOMIC DNA]</scope>
    <source>
        <strain evidence="1 2">FB077-07</strain>
    </source>
</reference>